<dbReference type="AlphaFoldDB" id="A0A367R9A9"/>
<reference evidence="1 2" key="1">
    <citation type="submission" date="2016-04" db="EMBL/GenBank/DDBJ databases">
        <authorList>
            <person name="Evans L.H."/>
            <person name="Alamgir A."/>
            <person name="Owens N."/>
            <person name="Weber N.D."/>
            <person name="Virtaneva K."/>
            <person name="Barbian K."/>
            <person name="Babar A."/>
            <person name="Rosenke K."/>
        </authorList>
    </citation>
    <scope>NUCLEOTIDE SEQUENCE [LARGE SCALE GENOMIC DNA]</scope>
    <source>
        <strain evidence="1">NIES-2108</strain>
    </source>
</reference>
<accession>A0A367R9A9</accession>
<organism evidence="1 2">
    <name type="scientific">Nostoc punctiforme NIES-2108</name>
    <dbReference type="NCBI Taxonomy" id="1356359"/>
    <lineage>
        <taxon>Bacteria</taxon>
        <taxon>Bacillati</taxon>
        <taxon>Cyanobacteriota</taxon>
        <taxon>Cyanophyceae</taxon>
        <taxon>Nostocales</taxon>
        <taxon>Nostocaceae</taxon>
        <taxon>Nostoc</taxon>
    </lineage>
</organism>
<comment type="caution">
    <text evidence="1">The sequence shown here is derived from an EMBL/GenBank/DDBJ whole genome shotgun (WGS) entry which is preliminary data.</text>
</comment>
<proteinExistence type="predicted"/>
<dbReference type="Proteomes" id="UP000252085">
    <property type="component" value="Unassembled WGS sequence"/>
</dbReference>
<sequence length="65" mass="7307">MSGNSLPELVAQAQELLGQIRQHPQFKGLRFDCDVALGDVKQYFNYLESAANAELEVSRFEGFTE</sequence>
<dbReference type="EMBL" id="LXQE01000169">
    <property type="protein sequence ID" value="RCJ32114.1"/>
    <property type="molecule type" value="Genomic_DNA"/>
</dbReference>
<name>A0A367R9A9_NOSPU</name>
<evidence type="ECO:0000313" key="1">
    <source>
        <dbReference type="EMBL" id="RCJ32114.1"/>
    </source>
</evidence>
<protein>
    <submittedName>
        <fullName evidence="1">Uncharacterized protein</fullName>
    </submittedName>
</protein>
<evidence type="ECO:0000313" key="2">
    <source>
        <dbReference type="Proteomes" id="UP000252085"/>
    </source>
</evidence>
<gene>
    <name evidence="1" type="ORF">A6769_28825</name>
</gene>